<organism evidence="1 2">
    <name type="scientific">Marinobacter subterrani</name>
    <dbReference type="NCBI Taxonomy" id="1658765"/>
    <lineage>
        <taxon>Bacteria</taxon>
        <taxon>Pseudomonadati</taxon>
        <taxon>Pseudomonadota</taxon>
        <taxon>Gammaproteobacteria</taxon>
        <taxon>Pseudomonadales</taxon>
        <taxon>Marinobacteraceae</taxon>
        <taxon>Marinobacter</taxon>
    </lineage>
</organism>
<sequence length="215" mass="24495">MDDEGKTSGNLVLSTAYNVVPIWLKIAHDNLKQSKLASTAIPEHWDEESENQKQLLMRELAPSMQVIVACGIALDGLYDTLRPHAKLSAEEIEAWKKKKTSRAKQISEVFRRTHKLKKETYNEFFACIDQVMKFRDKAVHPSLKLENSCSRPDVDVAVDWKFSAYRFTNAEVCFNNTVNLVAYLYENGSISTKIDKSLSNIIEALEELKVVQRNA</sequence>
<name>A0A0J7J8Z9_9GAMM</name>
<evidence type="ECO:0000313" key="2">
    <source>
        <dbReference type="Proteomes" id="UP000036102"/>
    </source>
</evidence>
<protein>
    <submittedName>
        <fullName evidence="1">Uncharacterized protein</fullName>
    </submittedName>
</protein>
<dbReference type="AlphaFoldDB" id="A0A0J7J8Z9"/>
<dbReference type="PATRIC" id="fig|1658765.3.peg.551"/>
<comment type="caution">
    <text evidence="1">The sequence shown here is derived from an EMBL/GenBank/DDBJ whole genome shotgun (WGS) entry which is preliminary data.</text>
</comment>
<evidence type="ECO:0000313" key="1">
    <source>
        <dbReference type="EMBL" id="KMQ74376.1"/>
    </source>
</evidence>
<accession>A0A0J7J8Z9</accession>
<reference evidence="1 2" key="1">
    <citation type="submission" date="2015-06" db="EMBL/GenBank/DDBJ databases">
        <title>Marinobacter subterrani, a genetically tractable neutrophilic iron-oxidizing strain isolated from the Soudan Iron Mine.</title>
        <authorList>
            <person name="Bonis B.M."/>
            <person name="Gralnick J.A."/>
        </authorList>
    </citation>
    <scope>NUCLEOTIDE SEQUENCE [LARGE SCALE GENOMIC DNA]</scope>
    <source>
        <strain evidence="1 2">JG233</strain>
    </source>
</reference>
<gene>
    <name evidence="1" type="ORF">Msub_10559</name>
</gene>
<dbReference type="Proteomes" id="UP000036102">
    <property type="component" value="Unassembled WGS sequence"/>
</dbReference>
<dbReference type="EMBL" id="LFBU01000001">
    <property type="protein sequence ID" value="KMQ74376.1"/>
    <property type="molecule type" value="Genomic_DNA"/>
</dbReference>
<keyword evidence="2" id="KW-1185">Reference proteome</keyword>
<proteinExistence type="predicted"/>